<comment type="caution">
    <text evidence="2">The sequence shown here is derived from an EMBL/GenBank/DDBJ whole genome shotgun (WGS) entry which is preliminary data.</text>
</comment>
<feature type="transmembrane region" description="Helical" evidence="1">
    <location>
        <begin position="40"/>
        <end position="64"/>
    </location>
</feature>
<proteinExistence type="predicted"/>
<dbReference type="EMBL" id="JAFIRA010000020">
    <property type="protein sequence ID" value="MCJ2543048.1"/>
    <property type="molecule type" value="Genomic_DNA"/>
</dbReference>
<feature type="transmembrane region" description="Helical" evidence="1">
    <location>
        <begin position="147"/>
        <end position="168"/>
    </location>
</feature>
<keyword evidence="1" id="KW-0472">Membrane</keyword>
<evidence type="ECO:0000313" key="2">
    <source>
        <dbReference type="EMBL" id="MCJ2543048.1"/>
    </source>
</evidence>
<keyword evidence="1" id="KW-0812">Transmembrane</keyword>
<name>A0ABT0CB88_THEVL</name>
<feature type="transmembrane region" description="Helical" evidence="1">
    <location>
        <begin position="122"/>
        <end position="141"/>
    </location>
</feature>
<sequence>MTDPELPLPSSEQPAQHSLVWLVAAAGVTVLLWQFPWGNYILYPFTILATWFHEMGHGLTALLLGGDFHRLEIYSNGSGLAFHSGQLFLGPVGRALVAAGGPMGPPIAGAIFILASRRQGTARLGLLFLGSLLLLSAVIWVRSGFGLLFVPALGIGILALGLWASSWVRGFAIQFLGVQACVSTYRQLDYLFTATAVINGQVIHSDSSQIAQNLLLPYWFWGGLMAVSSLVLLMTSLQMTYRD</sequence>
<keyword evidence="3" id="KW-1185">Reference proteome</keyword>
<reference evidence="2" key="1">
    <citation type="submission" date="2021-02" db="EMBL/GenBank/DDBJ databases">
        <title>The CRISPR/cas machinery reduction and long-range gene transfer in the hot spring cyanobacterium Synechococcus.</title>
        <authorList>
            <person name="Dvorak P."/>
            <person name="Jahodarova E."/>
            <person name="Hasler P."/>
            <person name="Poulickova A."/>
        </authorList>
    </citation>
    <scope>NUCLEOTIDE SEQUENCE</scope>
    <source>
        <strain evidence="2">Rupite</strain>
    </source>
</reference>
<evidence type="ECO:0000313" key="3">
    <source>
        <dbReference type="Proteomes" id="UP000830835"/>
    </source>
</evidence>
<feature type="transmembrane region" description="Helical" evidence="1">
    <location>
        <begin position="15"/>
        <end position="33"/>
    </location>
</feature>
<protein>
    <submittedName>
        <fullName evidence="2">M50 family metallopeptidase</fullName>
    </submittedName>
</protein>
<dbReference type="InterPro" id="IPR049500">
    <property type="entry name" value="Peptidase_M50B-like"/>
</dbReference>
<dbReference type="Pfam" id="PF13398">
    <property type="entry name" value="Peptidase_M50B"/>
    <property type="match status" value="1"/>
</dbReference>
<feature type="transmembrane region" description="Helical" evidence="1">
    <location>
        <begin position="188"/>
        <end position="204"/>
    </location>
</feature>
<feature type="transmembrane region" description="Helical" evidence="1">
    <location>
        <begin position="216"/>
        <end position="237"/>
    </location>
</feature>
<feature type="transmembrane region" description="Helical" evidence="1">
    <location>
        <begin position="95"/>
        <end position="115"/>
    </location>
</feature>
<dbReference type="Proteomes" id="UP000830835">
    <property type="component" value="Unassembled WGS sequence"/>
</dbReference>
<gene>
    <name evidence="2" type="ORF">JX360_09040</name>
</gene>
<dbReference type="PANTHER" id="PTHR33979:SF2">
    <property type="entry name" value="PEPTIDASE M50B-LIKE-DOMAIN-CONTAINING PROTEIN"/>
    <property type="match status" value="1"/>
</dbReference>
<evidence type="ECO:0000256" key="1">
    <source>
        <dbReference type="SAM" id="Phobius"/>
    </source>
</evidence>
<accession>A0ABT0CB88</accession>
<organism evidence="2 3">
    <name type="scientific">Thermostichus vulcanus str. 'Rupite'</name>
    <dbReference type="NCBI Taxonomy" id="2813851"/>
    <lineage>
        <taxon>Bacteria</taxon>
        <taxon>Bacillati</taxon>
        <taxon>Cyanobacteriota</taxon>
        <taxon>Cyanophyceae</taxon>
        <taxon>Thermostichales</taxon>
        <taxon>Thermostichaceae</taxon>
        <taxon>Thermostichus</taxon>
    </lineage>
</organism>
<dbReference type="PANTHER" id="PTHR33979">
    <property type="entry name" value="OS02G0221600 PROTEIN"/>
    <property type="match status" value="1"/>
</dbReference>
<dbReference type="RefSeq" id="WP_244350325.1">
    <property type="nucleotide sequence ID" value="NZ_JAFIRA010000020.1"/>
</dbReference>
<keyword evidence="1" id="KW-1133">Transmembrane helix</keyword>